<evidence type="ECO:0000256" key="1">
    <source>
        <dbReference type="SAM" id="MobiDB-lite"/>
    </source>
</evidence>
<organism evidence="3 4">
    <name type="scientific">Allofournierella massiliensis</name>
    <dbReference type="NCBI Taxonomy" id="1650663"/>
    <lineage>
        <taxon>Bacteria</taxon>
        <taxon>Bacillati</taxon>
        <taxon>Bacillota</taxon>
        <taxon>Clostridia</taxon>
        <taxon>Eubacteriales</taxon>
        <taxon>Oscillospiraceae</taxon>
        <taxon>Allofournierella</taxon>
    </lineage>
</organism>
<feature type="compositionally biased region" description="Basic and acidic residues" evidence="1">
    <location>
        <begin position="182"/>
        <end position="202"/>
    </location>
</feature>
<gene>
    <name evidence="3" type="ORF">EDD77_13824</name>
</gene>
<feature type="compositionally biased region" description="Basic residues" evidence="1">
    <location>
        <begin position="97"/>
        <end position="106"/>
    </location>
</feature>
<feature type="region of interest" description="Disordered" evidence="1">
    <location>
        <begin position="182"/>
        <end position="209"/>
    </location>
</feature>
<proteinExistence type="predicted"/>
<feature type="domain" description="DUF6291" evidence="2">
    <location>
        <begin position="5"/>
        <end position="78"/>
    </location>
</feature>
<comment type="caution">
    <text evidence="3">The sequence shown here is derived from an EMBL/GenBank/DDBJ whole genome shotgun (WGS) entry which is preliminary data.</text>
</comment>
<dbReference type="STRING" id="1650663.GCA_001486665_03130"/>
<dbReference type="Pfam" id="PF19808">
    <property type="entry name" value="DUF6291"/>
    <property type="match status" value="1"/>
</dbReference>
<feature type="region of interest" description="Disordered" evidence="1">
    <location>
        <begin position="86"/>
        <end position="128"/>
    </location>
</feature>
<dbReference type="RefSeq" id="WP_058966534.1">
    <property type="nucleotide sequence ID" value="NZ_CABKVM010000019.1"/>
</dbReference>
<dbReference type="OrthoDB" id="7365718at2"/>
<name>A0A4R1QQE6_9FIRM</name>
<evidence type="ECO:0000259" key="2">
    <source>
        <dbReference type="Pfam" id="PF19808"/>
    </source>
</evidence>
<evidence type="ECO:0000313" key="4">
    <source>
        <dbReference type="Proteomes" id="UP000295184"/>
    </source>
</evidence>
<dbReference type="AlphaFoldDB" id="A0A4R1QQE6"/>
<dbReference type="EMBL" id="SLUM01000038">
    <property type="protein sequence ID" value="TCL52984.1"/>
    <property type="molecule type" value="Genomic_DNA"/>
</dbReference>
<protein>
    <recommendedName>
        <fullName evidence="2">DUF6291 domain-containing protein</fullName>
    </recommendedName>
</protein>
<sequence length="218" mass="25123">MAREYFCAYHSYLAAMEPLNDAERGRLFTALLIYSQTGDAPHLDGNERFVFPVMREQIDRESKKYAAKCERNRENVMKRYSNEYERNQSYSNATNTKTKKKTKTRTKTKEKENIEGVPGGTPADKPPKTCAFVPPSVEEVRAYCLERGNGIDSQYFVDYYDSNGWMVGKTKMKDWKATVRRWEANERKNGSGSERKEEKPIGDDNAPYDPYAHVGLIV</sequence>
<dbReference type="Proteomes" id="UP000295184">
    <property type="component" value="Unassembled WGS sequence"/>
</dbReference>
<dbReference type="InterPro" id="IPR046258">
    <property type="entry name" value="DUF6291"/>
</dbReference>
<accession>A0A4R1QQE6</accession>
<evidence type="ECO:0000313" key="3">
    <source>
        <dbReference type="EMBL" id="TCL52984.1"/>
    </source>
</evidence>
<reference evidence="3 4" key="1">
    <citation type="submission" date="2019-03" db="EMBL/GenBank/DDBJ databases">
        <title>Genomic Encyclopedia of Type Strains, Phase IV (KMG-IV): sequencing the most valuable type-strain genomes for metagenomic binning, comparative biology and taxonomic classification.</title>
        <authorList>
            <person name="Goeker M."/>
        </authorList>
    </citation>
    <scope>NUCLEOTIDE SEQUENCE [LARGE SCALE GENOMIC DNA]</scope>
    <source>
        <strain evidence="3 4">DSM 100451</strain>
    </source>
</reference>